<gene>
    <name evidence="19" type="ORF">HHI36_020704</name>
</gene>
<reference evidence="19 20" key="1">
    <citation type="journal article" date="2021" name="BMC Biol.">
        <title>Horizontally acquired antibacterial genes associated with adaptive radiation of ladybird beetles.</title>
        <authorList>
            <person name="Li H.S."/>
            <person name="Tang X.F."/>
            <person name="Huang Y.H."/>
            <person name="Xu Z.Y."/>
            <person name="Chen M.L."/>
            <person name="Du X.Y."/>
            <person name="Qiu B.Y."/>
            <person name="Chen P.T."/>
            <person name="Zhang W."/>
            <person name="Slipinski A."/>
            <person name="Escalona H.E."/>
            <person name="Waterhouse R.M."/>
            <person name="Zwick A."/>
            <person name="Pang H."/>
        </authorList>
    </citation>
    <scope>NUCLEOTIDE SEQUENCE [LARGE SCALE GENOMIC DNA]</scope>
    <source>
        <strain evidence="19">SYSU2018</strain>
    </source>
</reference>
<keyword evidence="11" id="KW-0862">Zinc</keyword>
<organism evidence="19 20">
    <name type="scientific">Cryptolaemus montrouzieri</name>
    <dbReference type="NCBI Taxonomy" id="559131"/>
    <lineage>
        <taxon>Eukaryota</taxon>
        <taxon>Metazoa</taxon>
        <taxon>Ecdysozoa</taxon>
        <taxon>Arthropoda</taxon>
        <taxon>Hexapoda</taxon>
        <taxon>Insecta</taxon>
        <taxon>Pterygota</taxon>
        <taxon>Neoptera</taxon>
        <taxon>Endopterygota</taxon>
        <taxon>Coleoptera</taxon>
        <taxon>Polyphaga</taxon>
        <taxon>Cucujiformia</taxon>
        <taxon>Coccinelloidea</taxon>
        <taxon>Coccinellidae</taxon>
        <taxon>Scymninae</taxon>
        <taxon>Scymnini</taxon>
        <taxon>Cryptolaemus</taxon>
    </lineage>
</organism>
<evidence type="ECO:0000256" key="11">
    <source>
        <dbReference type="ARBA" id="ARBA00022833"/>
    </source>
</evidence>
<name>A0ABD2NB45_9CUCU</name>
<keyword evidence="9" id="KW-0227">DNA damage</keyword>
<dbReference type="Pfam" id="PF21704">
    <property type="entry name" value="POLH-Rev1_HhH"/>
    <property type="match status" value="1"/>
</dbReference>
<dbReference type="InterPro" id="IPR017961">
    <property type="entry name" value="DNA_pol_Y-fam_little_finger"/>
</dbReference>
<evidence type="ECO:0000256" key="15">
    <source>
        <dbReference type="ARBA" id="ARBA00023242"/>
    </source>
</evidence>
<accession>A0ABD2NB45</accession>
<dbReference type="PIRSF" id="PIRSF036603">
    <property type="entry name" value="DPol_eta"/>
    <property type="match status" value="1"/>
</dbReference>
<proteinExistence type="inferred from homology"/>
<evidence type="ECO:0000256" key="5">
    <source>
        <dbReference type="ARBA" id="ARBA00012417"/>
    </source>
</evidence>
<dbReference type="SUPFAM" id="SSF56672">
    <property type="entry name" value="DNA/RNA polymerases"/>
    <property type="match status" value="1"/>
</dbReference>
<evidence type="ECO:0000256" key="8">
    <source>
        <dbReference type="ARBA" id="ARBA00022723"/>
    </source>
</evidence>
<dbReference type="Proteomes" id="UP001516400">
    <property type="component" value="Unassembled WGS sequence"/>
</dbReference>
<dbReference type="PROSITE" id="PS50173">
    <property type="entry name" value="UMUC"/>
    <property type="match status" value="1"/>
</dbReference>
<keyword evidence="20" id="KW-1185">Reference proteome</keyword>
<keyword evidence="12" id="KW-0460">Magnesium</keyword>
<dbReference type="GO" id="GO:0005634">
    <property type="term" value="C:nucleus"/>
    <property type="evidence" value="ECO:0007669"/>
    <property type="project" value="UniProtKB-SubCell"/>
</dbReference>
<dbReference type="GO" id="GO:0008270">
    <property type="term" value="F:zinc ion binding"/>
    <property type="evidence" value="ECO:0007669"/>
    <property type="project" value="UniProtKB-KW"/>
</dbReference>
<dbReference type="Gene3D" id="3.40.1170.60">
    <property type="match status" value="1"/>
</dbReference>
<evidence type="ECO:0000256" key="2">
    <source>
        <dbReference type="ARBA" id="ARBA00001946"/>
    </source>
</evidence>
<keyword evidence="15" id="KW-0539">Nucleus</keyword>
<dbReference type="Gene3D" id="3.30.70.270">
    <property type="match status" value="1"/>
</dbReference>
<dbReference type="EMBL" id="JABFTP020000083">
    <property type="protein sequence ID" value="KAL3275973.1"/>
    <property type="molecule type" value="Genomic_DNA"/>
</dbReference>
<sequence>MSQKMRVIALVDMDCFYCQVEEKLNPALQGKPVAVVQYNLWREGGIIAANYLAKEKGVTKGMWMHEAKDLCPEIQFARVAELRGRADLTKYREAGKQVANVLNSFTNLLERASVDEAYLDLTEAVKLELMKGISNIPLENLKTTHVVGCDTSDFISNIGNNEDTDGFCEDDLKLAIGGIIVEKIRAAVYERTGYRCSAGISHNKILAKLVCGLHKPNKQTILPQNAISQYFSELPLRKIKRLGGKFGKKVAEELGIQYVGELLKFSDKELSKKFDAKTGQWLYNIARGIDNEPVSPKLISKSISCCKRFPGKNALFKHKDVEHWMNELGLEVSERLEKDQEENSRKAKMITISFTQEINKNDVSNSKTCRLKSYDAKKIAEDALQVIIKNCKKLDGLYHVKYLGLSVGNFEDIKQKKDIKYFLARKNTQDMSKIESQNNESECDNS</sequence>
<comment type="cofactor">
    <cofactor evidence="2">
        <name>Mg(2+)</name>
        <dbReference type="ChEBI" id="CHEBI:18420"/>
    </cofactor>
</comment>
<dbReference type="InterPro" id="IPR052230">
    <property type="entry name" value="DNA_polymerase_eta"/>
</dbReference>
<evidence type="ECO:0000256" key="10">
    <source>
        <dbReference type="ARBA" id="ARBA00022771"/>
    </source>
</evidence>
<evidence type="ECO:0000256" key="4">
    <source>
        <dbReference type="ARBA" id="ARBA00010945"/>
    </source>
</evidence>
<dbReference type="FunFam" id="3.30.1490.100:FF:000007">
    <property type="entry name" value="DNA polymerase eta"/>
    <property type="match status" value="1"/>
</dbReference>
<keyword evidence="13" id="KW-0832">Ubl conjugation</keyword>
<comment type="catalytic activity">
    <reaction evidence="17">
        <text>DNA(n) + a 2'-deoxyribonucleoside 5'-triphosphate = DNA(n+1) + diphosphate</text>
        <dbReference type="Rhea" id="RHEA:22508"/>
        <dbReference type="Rhea" id="RHEA-COMP:17339"/>
        <dbReference type="Rhea" id="RHEA-COMP:17340"/>
        <dbReference type="ChEBI" id="CHEBI:33019"/>
        <dbReference type="ChEBI" id="CHEBI:61560"/>
        <dbReference type="ChEBI" id="CHEBI:173112"/>
        <dbReference type="EC" id="2.7.7.7"/>
    </reaction>
</comment>
<dbReference type="EC" id="2.7.7.7" evidence="5"/>
<evidence type="ECO:0000313" key="20">
    <source>
        <dbReference type="Proteomes" id="UP001516400"/>
    </source>
</evidence>
<comment type="subcellular location">
    <subcellularLocation>
        <location evidence="3">Nucleus</location>
    </subcellularLocation>
</comment>
<dbReference type="GO" id="GO:0009411">
    <property type="term" value="P:response to UV"/>
    <property type="evidence" value="ECO:0007669"/>
    <property type="project" value="UniProtKB-ARBA"/>
</dbReference>
<dbReference type="GO" id="GO:0003887">
    <property type="term" value="F:DNA-directed DNA polymerase activity"/>
    <property type="evidence" value="ECO:0007669"/>
    <property type="project" value="UniProtKB-EC"/>
</dbReference>
<evidence type="ECO:0000256" key="12">
    <source>
        <dbReference type="ARBA" id="ARBA00022842"/>
    </source>
</evidence>
<evidence type="ECO:0000256" key="13">
    <source>
        <dbReference type="ARBA" id="ARBA00022843"/>
    </source>
</evidence>
<dbReference type="Pfam" id="PF00817">
    <property type="entry name" value="IMS"/>
    <property type="match status" value="1"/>
</dbReference>
<feature type="domain" description="UmuC" evidence="18">
    <location>
        <begin position="8"/>
        <end position="243"/>
    </location>
</feature>
<keyword evidence="10" id="KW-0863">Zinc-finger</keyword>
<dbReference type="FunFam" id="3.40.1170.60:FF:000003">
    <property type="entry name" value="DNA polymerase eta"/>
    <property type="match status" value="1"/>
</dbReference>
<dbReference type="SUPFAM" id="SSF100879">
    <property type="entry name" value="Lesion bypass DNA polymerase (Y-family), little finger domain"/>
    <property type="match status" value="1"/>
</dbReference>
<dbReference type="InterPro" id="IPR043128">
    <property type="entry name" value="Rev_trsase/Diguanyl_cyclase"/>
</dbReference>
<dbReference type="Gene3D" id="1.10.150.20">
    <property type="entry name" value="5' to 3' exonuclease, C-terminal subdomain"/>
    <property type="match status" value="1"/>
</dbReference>
<evidence type="ECO:0000256" key="6">
    <source>
        <dbReference type="ARBA" id="ARBA00022679"/>
    </source>
</evidence>
<dbReference type="PANTHER" id="PTHR45873">
    <property type="entry name" value="DNA POLYMERASE ETA"/>
    <property type="match status" value="1"/>
</dbReference>
<dbReference type="FunFam" id="1.10.150.20:FF:000014">
    <property type="entry name" value="Polymerase (DNA directed), eta"/>
    <property type="match status" value="1"/>
</dbReference>
<keyword evidence="8" id="KW-0479">Metal-binding</keyword>
<dbReference type="PANTHER" id="PTHR45873:SF1">
    <property type="entry name" value="DNA POLYMERASE ETA"/>
    <property type="match status" value="1"/>
</dbReference>
<dbReference type="GO" id="GO:0006301">
    <property type="term" value="P:DNA damage tolerance"/>
    <property type="evidence" value="ECO:0007669"/>
    <property type="project" value="UniProtKB-ARBA"/>
</dbReference>
<dbReference type="InterPro" id="IPR001126">
    <property type="entry name" value="UmuC"/>
</dbReference>
<evidence type="ECO:0000313" key="19">
    <source>
        <dbReference type="EMBL" id="KAL3275973.1"/>
    </source>
</evidence>
<evidence type="ECO:0000256" key="17">
    <source>
        <dbReference type="ARBA" id="ARBA00049244"/>
    </source>
</evidence>
<evidence type="ECO:0000256" key="7">
    <source>
        <dbReference type="ARBA" id="ARBA00022695"/>
    </source>
</evidence>
<evidence type="ECO:0000256" key="14">
    <source>
        <dbReference type="ARBA" id="ARBA00023204"/>
    </source>
</evidence>
<evidence type="ECO:0000256" key="9">
    <source>
        <dbReference type="ARBA" id="ARBA00022763"/>
    </source>
</evidence>
<dbReference type="Gene3D" id="3.30.1490.100">
    <property type="entry name" value="DNA polymerase, Y-family, little finger domain"/>
    <property type="match status" value="1"/>
</dbReference>
<evidence type="ECO:0000256" key="16">
    <source>
        <dbReference type="ARBA" id="ARBA00044975"/>
    </source>
</evidence>
<comment type="similarity">
    <text evidence="4">Belongs to the DNA polymerase type-Y family.</text>
</comment>
<protein>
    <recommendedName>
        <fullName evidence="16">DNA polymerase eta</fullName>
        <ecNumber evidence="5">2.7.7.7</ecNumber>
    </recommendedName>
</protein>
<keyword evidence="6" id="KW-0808">Transferase</keyword>
<comment type="cofactor">
    <cofactor evidence="1">
        <name>Mn(2+)</name>
        <dbReference type="ChEBI" id="CHEBI:29035"/>
    </cofactor>
</comment>
<dbReference type="Pfam" id="PF11799">
    <property type="entry name" value="IMS_C"/>
    <property type="match status" value="1"/>
</dbReference>
<evidence type="ECO:0000256" key="1">
    <source>
        <dbReference type="ARBA" id="ARBA00001936"/>
    </source>
</evidence>
<comment type="caution">
    <text evidence="19">The sequence shown here is derived from an EMBL/GenBank/DDBJ whole genome shotgun (WGS) entry which is preliminary data.</text>
</comment>
<dbReference type="AlphaFoldDB" id="A0ABD2NB45"/>
<dbReference type="GO" id="GO:0006281">
    <property type="term" value="P:DNA repair"/>
    <property type="evidence" value="ECO:0007669"/>
    <property type="project" value="UniProtKB-KW"/>
</dbReference>
<evidence type="ECO:0000256" key="3">
    <source>
        <dbReference type="ARBA" id="ARBA00004123"/>
    </source>
</evidence>
<dbReference type="InterPro" id="IPR036775">
    <property type="entry name" value="DNA_pol_Y-fam_lit_finger_sf"/>
</dbReference>
<dbReference type="InterPro" id="IPR043502">
    <property type="entry name" value="DNA/RNA_pol_sf"/>
</dbReference>
<evidence type="ECO:0000259" key="18">
    <source>
        <dbReference type="PROSITE" id="PS50173"/>
    </source>
</evidence>
<keyword evidence="7" id="KW-0548">Nucleotidyltransferase</keyword>
<keyword evidence="14" id="KW-0234">DNA repair</keyword>